<dbReference type="EMBL" id="CAFABA010000016">
    <property type="protein sequence ID" value="CAB4819610.1"/>
    <property type="molecule type" value="Genomic_DNA"/>
</dbReference>
<proteinExistence type="predicted"/>
<evidence type="ECO:0000313" key="2">
    <source>
        <dbReference type="EMBL" id="CAB4819610.1"/>
    </source>
</evidence>
<gene>
    <name evidence="1" type="ORF">UFOPK2754_01034</name>
    <name evidence="2" type="ORF">UFOPK3139_00616</name>
    <name evidence="3" type="ORF">UFOPK3543_01131</name>
    <name evidence="4" type="ORF">UFOPK3967_01468</name>
</gene>
<dbReference type="EMBL" id="CAEZYR010000029">
    <property type="protein sequence ID" value="CAB4739140.1"/>
    <property type="molecule type" value="Genomic_DNA"/>
</dbReference>
<dbReference type="EMBL" id="CAFBMH010000032">
    <property type="protein sequence ID" value="CAB4905802.1"/>
    <property type="molecule type" value="Genomic_DNA"/>
</dbReference>
<dbReference type="EMBL" id="CAFBOS010000083">
    <property type="protein sequence ID" value="CAB4998348.1"/>
    <property type="molecule type" value="Genomic_DNA"/>
</dbReference>
<dbReference type="AlphaFoldDB" id="A0A6J7GC49"/>
<organism evidence="3">
    <name type="scientific">freshwater metagenome</name>
    <dbReference type="NCBI Taxonomy" id="449393"/>
    <lineage>
        <taxon>unclassified sequences</taxon>
        <taxon>metagenomes</taxon>
        <taxon>ecological metagenomes</taxon>
    </lineage>
</organism>
<reference evidence="3" key="1">
    <citation type="submission" date="2020-05" db="EMBL/GenBank/DDBJ databases">
        <authorList>
            <person name="Chiriac C."/>
            <person name="Salcher M."/>
            <person name="Ghai R."/>
            <person name="Kavagutti S V."/>
        </authorList>
    </citation>
    <scope>NUCLEOTIDE SEQUENCE</scope>
</reference>
<name>A0A6J7GC49_9ZZZZ</name>
<protein>
    <submittedName>
        <fullName evidence="3">Unannotated protein</fullName>
    </submittedName>
</protein>
<sequence length="57" mass="6080">MTEQPSSLKWLRGIANAESDAHGELSVWRDTTIDPEVRAVLAARITVAGSACTDKGP</sequence>
<evidence type="ECO:0000313" key="4">
    <source>
        <dbReference type="EMBL" id="CAB4998348.1"/>
    </source>
</evidence>
<evidence type="ECO:0000313" key="1">
    <source>
        <dbReference type="EMBL" id="CAB4739140.1"/>
    </source>
</evidence>
<accession>A0A6J7GC49</accession>
<evidence type="ECO:0000313" key="3">
    <source>
        <dbReference type="EMBL" id="CAB4905802.1"/>
    </source>
</evidence>